<dbReference type="SUPFAM" id="SSF53335">
    <property type="entry name" value="S-adenosyl-L-methionine-dependent methyltransferases"/>
    <property type="match status" value="1"/>
</dbReference>
<proteinExistence type="predicted"/>
<evidence type="ECO:0000313" key="1">
    <source>
        <dbReference type="EMBL" id="GAA6196726.1"/>
    </source>
</evidence>
<reference evidence="1 2" key="1">
    <citation type="submission" date="2024-04" db="EMBL/GenBank/DDBJ databases">
        <title>Draft genome sequence of Pseudophaeobacter arcticus NBRC 116598.</title>
        <authorList>
            <person name="Miyakawa T."/>
            <person name="Kusuya Y."/>
            <person name="Miura T."/>
        </authorList>
    </citation>
    <scope>NUCLEOTIDE SEQUENCE [LARGE SCALE GENOMIC DNA]</scope>
    <source>
        <strain evidence="1 2">SU-CL00105</strain>
    </source>
</reference>
<evidence type="ECO:0008006" key="3">
    <source>
        <dbReference type="Google" id="ProtNLM"/>
    </source>
</evidence>
<keyword evidence="2" id="KW-1185">Reference proteome</keyword>
<evidence type="ECO:0000313" key="2">
    <source>
        <dbReference type="Proteomes" id="UP001441944"/>
    </source>
</evidence>
<protein>
    <recommendedName>
        <fullName evidence="3">Methyltransferase domain-containing protein</fullName>
    </recommendedName>
</protein>
<organism evidence="1 2">
    <name type="scientific">Pseudophaeobacter arcticus</name>
    <dbReference type="NCBI Taxonomy" id="385492"/>
    <lineage>
        <taxon>Bacteria</taxon>
        <taxon>Pseudomonadati</taxon>
        <taxon>Pseudomonadota</taxon>
        <taxon>Alphaproteobacteria</taxon>
        <taxon>Rhodobacterales</taxon>
        <taxon>Paracoccaceae</taxon>
        <taxon>Pseudophaeobacter</taxon>
    </lineage>
</organism>
<dbReference type="Gene3D" id="3.40.50.150">
    <property type="entry name" value="Vaccinia Virus protein VP39"/>
    <property type="match status" value="1"/>
</dbReference>
<accession>A0ABQ0ALH8</accession>
<dbReference type="InterPro" id="IPR029063">
    <property type="entry name" value="SAM-dependent_MTases_sf"/>
</dbReference>
<comment type="caution">
    <text evidence="1">The sequence shown here is derived from an EMBL/GenBank/DDBJ whole genome shotgun (WGS) entry which is preliminary data.</text>
</comment>
<dbReference type="Proteomes" id="UP001441944">
    <property type="component" value="Unassembled WGS sequence"/>
</dbReference>
<dbReference type="EMBL" id="BAABWU010000007">
    <property type="protein sequence ID" value="GAA6196726.1"/>
    <property type="molecule type" value="Genomic_DNA"/>
</dbReference>
<gene>
    <name evidence="1" type="ORF">NBRC116598_21700</name>
</gene>
<sequence length="267" mass="30322">MNILNRLFYKKRKFYDDDFDWESYTADSYQRRLTGDVEKDHDAIAKSAELSFDPATGHVTKQGRSLHPNQHLIYEVIGQLQPASVHEVGCGAGDHLGNATALFPEIQFSGSDRGATQLDLARNRHPDLTDRLKLQDLTMPFSRHWPKSDLIYSQAVLMHIHTAVSHFVALCNMVNMANEYVLLMENYQCHNFVQDIIGLRDGGHLAWDETHIYRFDGSTGARAILLSRTPLDYEELSSDAQIRAGLDPSRRRLDRAAEDSARAIFGY</sequence>
<dbReference type="RefSeq" id="WP_353399864.1">
    <property type="nucleotide sequence ID" value="NZ_BAABWU010000007.1"/>
</dbReference>
<name>A0ABQ0ALH8_9RHOB</name>